<keyword evidence="2" id="KW-1185">Reference proteome</keyword>
<dbReference type="Proteomes" id="UP000006637">
    <property type="component" value="Chromosome"/>
</dbReference>
<name>Q1AT65_RUBXD</name>
<dbReference type="KEGG" id="rxy:Rxyl_2488"/>
<dbReference type="eggNOG" id="COG3039">
    <property type="taxonomic scope" value="Bacteria"/>
</dbReference>
<dbReference type="OrthoDB" id="4962032at2"/>
<dbReference type="RefSeq" id="WP_011565425.1">
    <property type="nucleotide sequence ID" value="NC_008148.1"/>
</dbReference>
<proteinExistence type="predicted"/>
<gene>
    <name evidence="1" type="ordered locus">Rxyl_2488</name>
</gene>
<evidence type="ECO:0000313" key="1">
    <source>
        <dbReference type="EMBL" id="ABG05413.1"/>
    </source>
</evidence>
<dbReference type="AlphaFoldDB" id="Q1AT65"/>
<dbReference type="EMBL" id="CP000386">
    <property type="protein sequence ID" value="ABG05413.1"/>
    <property type="molecule type" value="Genomic_DNA"/>
</dbReference>
<reference evidence="1 2" key="1">
    <citation type="submission" date="2006-06" db="EMBL/GenBank/DDBJ databases">
        <title>Complete sequence of Rubrobacter xylanophilus DSM 9941.</title>
        <authorList>
            <consortium name="US DOE Joint Genome Institute"/>
            <person name="Copeland A."/>
            <person name="Lucas S."/>
            <person name="Lapidus A."/>
            <person name="Barry K."/>
            <person name="Detter J.C."/>
            <person name="Glavina del Rio T."/>
            <person name="Hammon N."/>
            <person name="Israni S."/>
            <person name="Dalin E."/>
            <person name="Tice H."/>
            <person name="Pitluck S."/>
            <person name="Munk A.C."/>
            <person name="Brettin T."/>
            <person name="Bruce D."/>
            <person name="Han C."/>
            <person name="Tapia R."/>
            <person name="Gilna P."/>
            <person name="Schmutz J."/>
            <person name="Larimer F."/>
            <person name="Land M."/>
            <person name="Hauser L."/>
            <person name="Kyrpides N."/>
            <person name="Lykidis A."/>
            <person name="da Costa M.S."/>
            <person name="Rainey F.A."/>
            <person name="Empadinhas N."/>
            <person name="Jolivet E."/>
            <person name="Battista J.R."/>
            <person name="Richardson P."/>
        </authorList>
    </citation>
    <scope>NUCLEOTIDE SEQUENCE [LARGE SCALE GENOMIC DNA]</scope>
    <source>
        <strain evidence="2">DSM 9941 / NBRC 16129 / PRD-1</strain>
    </source>
</reference>
<dbReference type="HOGENOM" id="CLU_1320122_0_0_11"/>
<organism evidence="1 2">
    <name type="scientific">Rubrobacter xylanophilus (strain DSM 9941 / JCM 11954 / NBRC 16129 / PRD-1)</name>
    <dbReference type="NCBI Taxonomy" id="266117"/>
    <lineage>
        <taxon>Bacteria</taxon>
        <taxon>Bacillati</taxon>
        <taxon>Actinomycetota</taxon>
        <taxon>Rubrobacteria</taxon>
        <taxon>Rubrobacterales</taxon>
        <taxon>Rubrobacteraceae</taxon>
        <taxon>Rubrobacter</taxon>
    </lineage>
</organism>
<protein>
    <submittedName>
        <fullName evidence="1">Putative transposase</fullName>
    </submittedName>
</protein>
<accession>Q1AT65</accession>
<evidence type="ECO:0000313" key="2">
    <source>
        <dbReference type="Proteomes" id="UP000006637"/>
    </source>
</evidence>
<sequence>MDLDSFLISLYVQINDWWRAKRRQSPRRAPGRPALLSATSEVLTLAILAQWPRFRSERDFWRFASSHLRPYFPTLCSQSRLNRRIRALWSQNCLSCSKNLARGLYEPSAVYRVMDTTLVPAVVRVRACRKGLFAGQASFGRYRSKIEWVYWFKVALVVDPDGVATAFGLAPANSDERPIGDALIVSDHHDTYLADTRASPRWCGSVTG</sequence>
<dbReference type="STRING" id="266117.Rxyl_2488"/>